<sequence length="429" mass="47692">MTPAEQPLARWSLAKRIGFRFAFVYLVLYFFPFPAGYLPGTDWIRDLVEAPWNALVPWVGEHVLGVGSEIPNQRTGSGDRLWDYVQTFCLLALAIVGASVWSVLDARRTHYTRLAAWLRLTLRYALGVVMIDYGLAKIIPTQFVEPGLIALLTPLGELSPMGLLWNFMGHSTPYATFGGVAEVVGGLLLFFRRTTTLGALVVIGVMSNVVMMNLSYDVPVKLYSSHLLLVAVALTLPDARRLSKVLVLNQPTQAVIDEVPWRAPWMDRVAGVTKVLFLGTMLSTQVTGQIEASARQMAMVRGGEPPLGDYLVESFVREGQDVPPLVTDESRWQAAVLRGGYLSAMMTSGKPTHFQVEQDAEKKTFVLTHYLKKEPPRTVSYSMPGPDQLVLEDVTDAARFTVRLRRTELSRFPLVSRGFHWVNEVPGGQ</sequence>
<evidence type="ECO:0000313" key="2">
    <source>
        <dbReference type="EMBL" id="AKT36878.1"/>
    </source>
</evidence>
<gene>
    <name evidence="2" type="ORF">CMC5_009990</name>
</gene>
<dbReference type="STRING" id="52.CMC5_009990"/>
<dbReference type="AlphaFoldDB" id="A0A0K1E8G9"/>
<accession>A0A0K1E8G9</accession>
<keyword evidence="1" id="KW-0472">Membrane</keyword>
<organism evidence="2 3">
    <name type="scientific">Chondromyces crocatus</name>
    <dbReference type="NCBI Taxonomy" id="52"/>
    <lineage>
        <taxon>Bacteria</taxon>
        <taxon>Pseudomonadati</taxon>
        <taxon>Myxococcota</taxon>
        <taxon>Polyangia</taxon>
        <taxon>Polyangiales</taxon>
        <taxon>Polyangiaceae</taxon>
        <taxon>Chondromyces</taxon>
    </lineage>
</organism>
<feature type="transmembrane region" description="Helical" evidence="1">
    <location>
        <begin position="21"/>
        <end position="38"/>
    </location>
</feature>
<protein>
    <recommendedName>
        <fullName evidence="4">DoxX family protein</fullName>
    </recommendedName>
</protein>
<feature type="transmembrane region" description="Helical" evidence="1">
    <location>
        <begin position="84"/>
        <end position="104"/>
    </location>
</feature>
<dbReference type="KEGG" id="ccro:CMC5_009990"/>
<dbReference type="OrthoDB" id="102112at2"/>
<keyword evidence="1" id="KW-0812">Transmembrane</keyword>
<dbReference type="EMBL" id="CP012159">
    <property type="protein sequence ID" value="AKT36878.1"/>
    <property type="molecule type" value="Genomic_DNA"/>
</dbReference>
<keyword evidence="1" id="KW-1133">Transmembrane helix</keyword>
<evidence type="ECO:0000313" key="3">
    <source>
        <dbReference type="Proteomes" id="UP000067626"/>
    </source>
</evidence>
<feature type="transmembrane region" description="Helical" evidence="1">
    <location>
        <begin position="116"/>
        <end position="136"/>
    </location>
</feature>
<dbReference type="RefSeq" id="WP_050429326.1">
    <property type="nucleotide sequence ID" value="NZ_CP012159.1"/>
</dbReference>
<dbReference type="PATRIC" id="fig|52.7.peg.1069"/>
<proteinExistence type="predicted"/>
<feature type="transmembrane region" description="Helical" evidence="1">
    <location>
        <begin position="197"/>
        <end position="216"/>
    </location>
</feature>
<name>A0A0K1E8G9_CHOCO</name>
<dbReference type="Proteomes" id="UP000067626">
    <property type="component" value="Chromosome"/>
</dbReference>
<keyword evidence="3" id="KW-1185">Reference proteome</keyword>
<feature type="transmembrane region" description="Helical" evidence="1">
    <location>
        <begin position="171"/>
        <end position="190"/>
    </location>
</feature>
<evidence type="ECO:0008006" key="4">
    <source>
        <dbReference type="Google" id="ProtNLM"/>
    </source>
</evidence>
<reference evidence="2 3" key="1">
    <citation type="submission" date="2015-07" db="EMBL/GenBank/DDBJ databases">
        <title>Genome analysis of myxobacterium Chondromyces crocatus Cm c5 reveals a high potential for natural compound synthesis and the genetic basis for the loss of fruiting body formation.</title>
        <authorList>
            <person name="Zaburannyi N."/>
            <person name="Bunk B."/>
            <person name="Maier J."/>
            <person name="Overmann J."/>
            <person name="Mueller R."/>
        </authorList>
    </citation>
    <scope>NUCLEOTIDE SEQUENCE [LARGE SCALE GENOMIC DNA]</scope>
    <source>
        <strain evidence="2 3">Cm c5</strain>
    </source>
</reference>
<evidence type="ECO:0000256" key="1">
    <source>
        <dbReference type="SAM" id="Phobius"/>
    </source>
</evidence>